<dbReference type="PROSITE" id="PS50943">
    <property type="entry name" value="HTH_CROC1"/>
    <property type="match status" value="1"/>
</dbReference>
<dbReference type="Pfam" id="PF01476">
    <property type="entry name" value="LysM"/>
    <property type="match status" value="1"/>
</dbReference>
<protein>
    <submittedName>
        <fullName evidence="3">LysM peptidoglycan-binding domain-containing protein</fullName>
    </submittedName>
</protein>
<feature type="domain" description="HTH cro/C1-type" evidence="1">
    <location>
        <begin position="21"/>
        <end position="37"/>
    </location>
</feature>
<dbReference type="SUPFAM" id="SSF54106">
    <property type="entry name" value="LysM domain"/>
    <property type="match status" value="1"/>
</dbReference>
<dbReference type="InterPro" id="IPR018392">
    <property type="entry name" value="LysM"/>
</dbReference>
<dbReference type="EMBL" id="JAGYVZ010000006">
    <property type="protein sequence ID" value="MBS7231154.1"/>
    <property type="molecule type" value="Genomic_DNA"/>
</dbReference>
<dbReference type="Gene3D" id="3.10.350.10">
    <property type="entry name" value="LysM domain"/>
    <property type="match status" value="1"/>
</dbReference>
<evidence type="ECO:0000313" key="3">
    <source>
        <dbReference type="EMBL" id="MBS7231154.1"/>
    </source>
</evidence>
<proteinExistence type="predicted"/>
<feature type="domain" description="LysM" evidence="2">
    <location>
        <begin position="13"/>
        <end position="63"/>
    </location>
</feature>
<dbReference type="InterPro" id="IPR036779">
    <property type="entry name" value="LysM_dom_sf"/>
</dbReference>
<sequence>MDDLNSNSGKEYSLYEIQKGDTLESIAEKLGVDFDDLRQYHNSRSKIEDCLAGDLRSHLKFLIIPNKKEKQKVEEQKVKPVLFFSRDFILPFRPVGVNKKYEVLYTIENGDKKEVVKQQFSVKRLKPDTNQDDYHFFEIDRISKVHINGEIADTVAYKVAEKTGEILYPLRVIVDKSGKWVDINSYYKIKDRWEIQKEEIEDSYDGKVFETLVKEIEGTIHDNNTLLGSISGNWFLRAFFNGIHIAYTDKFVIEKKVYFPAIAEIDDLGFLITQKVNPYLDELNRIIVTQSGDLDEEQVEGNYEANYFLNPNNYMIERLDLECSVIDMERKITVKITNLDKDKIEVDSGISLLV</sequence>
<dbReference type="InterPro" id="IPR001387">
    <property type="entry name" value="Cro/C1-type_HTH"/>
</dbReference>
<keyword evidence="4" id="KW-1185">Reference proteome</keyword>
<reference evidence="3 4" key="1">
    <citation type="journal article" date="2018" name="Int. J. Syst. Evol. Microbiol.">
        <title>Flavobacterium chryseum sp. nov. and Flavobacterium psychroterrae sp. nov., novel environmental bacteria isolated from Antarctica.</title>
        <authorList>
            <person name="Kralova S."/>
            <person name="Svec P."/>
            <person name="Busse H.J."/>
            <person name="Stankova E."/>
            <person name="Vaczi P."/>
            <person name="Sedlacek I."/>
        </authorList>
    </citation>
    <scope>NUCLEOTIDE SEQUENCE [LARGE SCALE GENOMIC DNA]</scope>
    <source>
        <strain evidence="3 4">CCM 8827</strain>
    </source>
</reference>
<dbReference type="CDD" id="cd00118">
    <property type="entry name" value="LysM"/>
    <property type="match status" value="1"/>
</dbReference>
<dbReference type="RefSeq" id="WP_213298098.1">
    <property type="nucleotide sequence ID" value="NZ_JAGYVZ010000006.1"/>
</dbReference>
<dbReference type="Proteomes" id="UP000722625">
    <property type="component" value="Unassembled WGS sequence"/>
</dbReference>
<name>A0ABS5PA03_9FLAO</name>
<evidence type="ECO:0000259" key="1">
    <source>
        <dbReference type="PROSITE" id="PS50943"/>
    </source>
</evidence>
<accession>A0ABS5PA03</accession>
<organism evidence="3 4">
    <name type="scientific">Flavobacterium psychroterrae</name>
    <dbReference type="NCBI Taxonomy" id="2133767"/>
    <lineage>
        <taxon>Bacteria</taxon>
        <taxon>Pseudomonadati</taxon>
        <taxon>Bacteroidota</taxon>
        <taxon>Flavobacteriia</taxon>
        <taxon>Flavobacteriales</taxon>
        <taxon>Flavobacteriaceae</taxon>
        <taxon>Flavobacterium</taxon>
    </lineage>
</organism>
<dbReference type="PROSITE" id="PS51782">
    <property type="entry name" value="LYSM"/>
    <property type="match status" value="1"/>
</dbReference>
<evidence type="ECO:0000313" key="4">
    <source>
        <dbReference type="Proteomes" id="UP000722625"/>
    </source>
</evidence>
<comment type="caution">
    <text evidence="3">The sequence shown here is derived from an EMBL/GenBank/DDBJ whole genome shotgun (WGS) entry which is preliminary data.</text>
</comment>
<gene>
    <name evidence="3" type="ORF">KHA90_08960</name>
</gene>
<evidence type="ECO:0000259" key="2">
    <source>
        <dbReference type="PROSITE" id="PS51782"/>
    </source>
</evidence>